<feature type="compositionally biased region" description="Polar residues" evidence="11">
    <location>
        <begin position="420"/>
        <end position="429"/>
    </location>
</feature>
<accession>A0A6J1CGH9</accession>
<proteinExistence type="inferred from homology"/>
<evidence type="ECO:0000256" key="5">
    <source>
        <dbReference type="ARBA" id="ARBA00022454"/>
    </source>
</evidence>
<evidence type="ECO:0000256" key="11">
    <source>
        <dbReference type="SAM" id="MobiDB-lite"/>
    </source>
</evidence>
<organism evidence="12 13">
    <name type="scientific">Momordica charantia</name>
    <name type="common">Bitter gourd</name>
    <name type="synonym">Balsam pear</name>
    <dbReference type="NCBI Taxonomy" id="3673"/>
    <lineage>
        <taxon>Eukaryota</taxon>
        <taxon>Viridiplantae</taxon>
        <taxon>Streptophyta</taxon>
        <taxon>Embryophyta</taxon>
        <taxon>Tracheophyta</taxon>
        <taxon>Spermatophyta</taxon>
        <taxon>Magnoliopsida</taxon>
        <taxon>eudicotyledons</taxon>
        <taxon>Gunneridae</taxon>
        <taxon>Pentapetalae</taxon>
        <taxon>rosids</taxon>
        <taxon>fabids</taxon>
        <taxon>Cucurbitales</taxon>
        <taxon>Cucurbitaceae</taxon>
        <taxon>Momordiceae</taxon>
        <taxon>Momordica</taxon>
    </lineage>
</organism>
<dbReference type="RefSeq" id="XP_022140317.1">
    <property type="nucleotide sequence ID" value="XM_022284625.1"/>
</dbReference>
<keyword evidence="5" id="KW-0158">Chromosome</keyword>
<reference evidence="13" key="1">
    <citation type="submission" date="2025-08" db="UniProtKB">
        <authorList>
            <consortium name="RefSeq"/>
        </authorList>
    </citation>
    <scope>IDENTIFICATION</scope>
    <source>
        <strain evidence="13">OHB3-1</strain>
    </source>
</reference>
<dbReference type="PIRSF" id="PIRSF017126">
    <property type="entry name" value="Condensin_H"/>
    <property type="match status" value="1"/>
</dbReference>
<evidence type="ECO:0000256" key="8">
    <source>
        <dbReference type="ARBA" id="ARBA00022776"/>
    </source>
</evidence>
<evidence type="ECO:0000256" key="3">
    <source>
        <dbReference type="ARBA" id="ARBA00009471"/>
    </source>
</evidence>
<dbReference type="PANTHER" id="PTHR13108">
    <property type="entry name" value="CONDENSIN COMPLEX SUBUNIT 2"/>
    <property type="match status" value="1"/>
</dbReference>
<evidence type="ECO:0000313" key="12">
    <source>
        <dbReference type="Proteomes" id="UP000504603"/>
    </source>
</evidence>
<keyword evidence="8" id="KW-0498">Mitosis</keyword>
<feature type="region of interest" description="Disordered" evidence="11">
    <location>
        <begin position="513"/>
        <end position="548"/>
    </location>
</feature>
<evidence type="ECO:0000256" key="4">
    <source>
        <dbReference type="ARBA" id="ARBA00016065"/>
    </source>
</evidence>
<dbReference type="GO" id="GO:0007076">
    <property type="term" value="P:mitotic chromosome condensation"/>
    <property type="evidence" value="ECO:0007669"/>
    <property type="project" value="InterPro"/>
</dbReference>
<dbReference type="AlphaFoldDB" id="A0A6J1CGH9"/>
<gene>
    <name evidence="13" type="primary">LOC111011018</name>
</gene>
<feature type="compositionally biased region" description="Basic and acidic residues" evidence="11">
    <location>
        <begin position="513"/>
        <end position="522"/>
    </location>
</feature>
<evidence type="ECO:0000256" key="2">
    <source>
        <dbReference type="ARBA" id="ARBA00004496"/>
    </source>
</evidence>
<keyword evidence="12" id="KW-1185">Reference proteome</keyword>
<dbReference type="GO" id="GO:0051301">
    <property type="term" value="P:cell division"/>
    <property type="evidence" value="ECO:0007669"/>
    <property type="project" value="UniProtKB-KW"/>
</dbReference>
<dbReference type="Proteomes" id="UP000504603">
    <property type="component" value="Unplaced"/>
</dbReference>
<evidence type="ECO:0000256" key="7">
    <source>
        <dbReference type="ARBA" id="ARBA00022618"/>
    </source>
</evidence>
<feature type="region of interest" description="Disordered" evidence="11">
    <location>
        <begin position="341"/>
        <end position="366"/>
    </location>
</feature>
<sequence length="659" mass="73957">MAEILSPNPSVVQKQRRPMATQIQSPTSPFFLGSNDDQLERAQARAARAAANRRKSIATSLLPRENPNVCLDKRQILELFQNCIKLASENKINQKNTWELNLIDHLTELIKVEEEDTETNFQKASCTLEAGVKIYSLRVDSVHSEAYKVLGGMNRAGQEDDQETIMQDGNLESEQEGVHSKKEQDKKLSPLSTLESSFEALNVKKFDVAFAVDPLYHQTSAQFDEGGAKGLLMNNLGVYGACRVLFDSEEVPGKCMSCENRHDSSDMIDISFARDCIEEMVLNMRVKDEISPTLRNIVNLFDEDNRRPSDYCSSGLKGAEKVHMDYDVDDRFDGDNFDNFGTTNYDNDDQTSMVDDGPGGGSAGFPTYHEESVSSTYRDPDAEERLGKVDEYLISCLGLTARQNAWAGPEHWKYRKTKGSSDSPTENGSQTTTKRARTKKQAENDIDFTKSLDKEVSDLFAPPRNPKALLLSKNRAPCNTKLPEDCHYQPEDLVKLFLLPNVKCLRRRGRQLSDEPTQHNDDYGTSPSWEDENVFGGQYDEGDGHSDVEDSDALVTQPRQVNKIEVQYDKTSKQVDVQALKETLWSHLQESQTDAQGEDESVSFKQILATFPNECRAAQTINDISPHLCFICLLHLANEHGLSINGSDNLDDLTIHLAR</sequence>
<dbReference type="InterPro" id="IPR022816">
    <property type="entry name" value="Condensin_barren_su2"/>
</dbReference>
<keyword evidence="10" id="KW-0131">Cell cycle</keyword>
<keyword evidence="7" id="KW-0132">Cell division</keyword>
<feature type="region of interest" description="Disordered" evidence="11">
    <location>
        <begin position="414"/>
        <end position="445"/>
    </location>
</feature>
<evidence type="ECO:0000313" key="13">
    <source>
        <dbReference type="RefSeq" id="XP_022140317.1"/>
    </source>
</evidence>
<evidence type="ECO:0000256" key="6">
    <source>
        <dbReference type="ARBA" id="ARBA00022490"/>
    </source>
</evidence>
<protein>
    <recommendedName>
        <fullName evidence="4">Condensin complex subunit 2</fullName>
    </recommendedName>
</protein>
<feature type="region of interest" description="Disordered" evidence="11">
    <location>
        <begin position="1"/>
        <end position="20"/>
    </location>
</feature>
<dbReference type="GO" id="GO:0000796">
    <property type="term" value="C:condensin complex"/>
    <property type="evidence" value="ECO:0007669"/>
    <property type="project" value="InterPro"/>
</dbReference>
<dbReference type="GeneID" id="111011018"/>
<comment type="subcellular location">
    <subcellularLocation>
        <location evidence="1">Chromosome</location>
    </subcellularLocation>
    <subcellularLocation>
        <location evidence="2">Cytoplasm</location>
    </subcellularLocation>
</comment>
<name>A0A6J1CGH9_MOMCH</name>
<keyword evidence="6" id="KW-0963">Cytoplasm</keyword>
<dbReference type="Pfam" id="PF05786">
    <property type="entry name" value="Cnd2"/>
    <property type="match status" value="2"/>
</dbReference>
<evidence type="ECO:0000256" key="10">
    <source>
        <dbReference type="ARBA" id="ARBA00023306"/>
    </source>
</evidence>
<dbReference type="KEGG" id="mcha:111011018"/>
<dbReference type="OrthoDB" id="362021at2759"/>
<dbReference type="PANTHER" id="PTHR13108:SF9">
    <property type="entry name" value="CONDENSIN COMPLEX SUBUNIT 2"/>
    <property type="match status" value="1"/>
</dbReference>
<evidence type="ECO:0000256" key="9">
    <source>
        <dbReference type="ARBA" id="ARBA00023067"/>
    </source>
</evidence>
<comment type="similarity">
    <text evidence="3">Belongs to the CND2 (condensin subunit 2) family.</text>
</comment>
<dbReference type="GO" id="GO:0005737">
    <property type="term" value="C:cytoplasm"/>
    <property type="evidence" value="ECO:0007669"/>
    <property type="project" value="UniProtKB-SubCell"/>
</dbReference>
<evidence type="ECO:0000256" key="1">
    <source>
        <dbReference type="ARBA" id="ARBA00004286"/>
    </source>
</evidence>
<dbReference type="GO" id="GO:0003682">
    <property type="term" value="F:chromatin binding"/>
    <property type="evidence" value="ECO:0007669"/>
    <property type="project" value="TreeGrafter"/>
</dbReference>
<keyword evidence="9" id="KW-0226">DNA condensation</keyword>